<dbReference type="PANTHER" id="PTHR38248">
    <property type="entry name" value="FUNK1 6"/>
    <property type="match status" value="1"/>
</dbReference>
<feature type="domain" description="Protein kinase" evidence="2">
    <location>
        <begin position="201"/>
        <end position="590"/>
    </location>
</feature>
<reference evidence="3 4" key="1">
    <citation type="submission" date="2014-04" db="EMBL/GenBank/DDBJ databases">
        <authorList>
            <consortium name="DOE Joint Genome Institute"/>
            <person name="Kuo A."/>
            <person name="Gay G."/>
            <person name="Dore J."/>
            <person name="Kohler A."/>
            <person name="Nagy L.G."/>
            <person name="Floudas D."/>
            <person name="Copeland A."/>
            <person name="Barry K.W."/>
            <person name="Cichocki N."/>
            <person name="Veneault-Fourrey C."/>
            <person name="LaButti K."/>
            <person name="Lindquist E.A."/>
            <person name="Lipzen A."/>
            <person name="Lundell T."/>
            <person name="Morin E."/>
            <person name="Murat C."/>
            <person name="Sun H."/>
            <person name="Tunlid A."/>
            <person name="Henrissat B."/>
            <person name="Grigoriev I.V."/>
            <person name="Hibbett D.S."/>
            <person name="Martin F."/>
            <person name="Nordberg H.P."/>
            <person name="Cantor M.N."/>
            <person name="Hua S.X."/>
        </authorList>
    </citation>
    <scope>NUCLEOTIDE SEQUENCE [LARGE SCALE GENOMIC DNA]</scope>
    <source>
        <strain evidence="4">h7</strain>
    </source>
</reference>
<keyword evidence="4" id="KW-1185">Reference proteome</keyword>
<dbReference type="GO" id="GO:0004672">
    <property type="term" value="F:protein kinase activity"/>
    <property type="evidence" value="ECO:0007669"/>
    <property type="project" value="InterPro"/>
</dbReference>
<dbReference type="PROSITE" id="PS50011">
    <property type="entry name" value="PROTEIN_KINASE_DOM"/>
    <property type="match status" value="1"/>
</dbReference>
<dbReference type="EMBL" id="KN831782">
    <property type="protein sequence ID" value="KIM40753.1"/>
    <property type="molecule type" value="Genomic_DNA"/>
</dbReference>
<dbReference type="InterPro" id="IPR000719">
    <property type="entry name" value="Prot_kinase_dom"/>
</dbReference>
<proteinExistence type="predicted"/>
<dbReference type="Pfam" id="PF17667">
    <property type="entry name" value="Pkinase_fungal"/>
    <property type="match status" value="1"/>
</dbReference>
<dbReference type="InterPro" id="IPR008266">
    <property type="entry name" value="Tyr_kinase_AS"/>
</dbReference>
<dbReference type="SUPFAM" id="SSF56112">
    <property type="entry name" value="Protein kinase-like (PK-like)"/>
    <property type="match status" value="1"/>
</dbReference>
<evidence type="ECO:0000313" key="3">
    <source>
        <dbReference type="EMBL" id="KIM40753.1"/>
    </source>
</evidence>
<name>A0A0C2XSS5_HEBCY</name>
<evidence type="ECO:0000256" key="1">
    <source>
        <dbReference type="SAM" id="MobiDB-lite"/>
    </source>
</evidence>
<dbReference type="HOGENOM" id="CLU_006410_5_0_1"/>
<reference evidence="4" key="2">
    <citation type="submission" date="2015-01" db="EMBL/GenBank/DDBJ databases">
        <title>Evolutionary Origins and Diversification of the Mycorrhizal Mutualists.</title>
        <authorList>
            <consortium name="DOE Joint Genome Institute"/>
            <consortium name="Mycorrhizal Genomics Consortium"/>
            <person name="Kohler A."/>
            <person name="Kuo A."/>
            <person name="Nagy L.G."/>
            <person name="Floudas D."/>
            <person name="Copeland A."/>
            <person name="Barry K.W."/>
            <person name="Cichocki N."/>
            <person name="Veneault-Fourrey C."/>
            <person name="LaButti K."/>
            <person name="Lindquist E.A."/>
            <person name="Lipzen A."/>
            <person name="Lundell T."/>
            <person name="Morin E."/>
            <person name="Murat C."/>
            <person name="Riley R."/>
            <person name="Ohm R."/>
            <person name="Sun H."/>
            <person name="Tunlid A."/>
            <person name="Henrissat B."/>
            <person name="Grigoriev I.V."/>
            <person name="Hibbett D.S."/>
            <person name="Martin F."/>
        </authorList>
    </citation>
    <scope>NUCLEOTIDE SEQUENCE [LARGE SCALE GENOMIC DNA]</scope>
    <source>
        <strain evidence="4">h7</strain>
    </source>
</reference>
<dbReference type="Proteomes" id="UP000053424">
    <property type="component" value="Unassembled WGS sequence"/>
</dbReference>
<dbReference type="PANTHER" id="PTHR38248:SF2">
    <property type="entry name" value="FUNK1 11"/>
    <property type="match status" value="1"/>
</dbReference>
<dbReference type="AlphaFoldDB" id="A0A0C2XSS5"/>
<feature type="region of interest" description="Disordered" evidence="1">
    <location>
        <begin position="711"/>
        <end position="736"/>
    </location>
</feature>
<dbReference type="GO" id="GO:0005524">
    <property type="term" value="F:ATP binding"/>
    <property type="evidence" value="ECO:0007669"/>
    <property type="project" value="InterPro"/>
</dbReference>
<dbReference type="OrthoDB" id="5592585at2759"/>
<gene>
    <name evidence="3" type="ORF">M413DRAFT_446141</name>
</gene>
<dbReference type="InterPro" id="IPR011009">
    <property type="entry name" value="Kinase-like_dom_sf"/>
</dbReference>
<dbReference type="Gene3D" id="1.10.510.10">
    <property type="entry name" value="Transferase(Phosphotransferase) domain 1"/>
    <property type="match status" value="1"/>
</dbReference>
<feature type="compositionally biased region" description="Low complexity" evidence="1">
    <location>
        <begin position="711"/>
        <end position="724"/>
    </location>
</feature>
<dbReference type="InterPro" id="IPR040976">
    <property type="entry name" value="Pkinase_fungal"/>
</dbReference>
<dbReference type="PROSITE" id="PS00109">
    <property type="entry name" value="PROTEIN_KINASE_TYR"/>
    <property type="match status" value="1"/>
</dbReference>
<sequence length="736" mass="84724">MLAEESRGHFVGPVDPTGFIKHFIIDQDKLDNEVSKVQTMPNIESEWTGLKEKMQESDMYKPIVKGARSFIKKKSGFVDSHSSKDPHRDDLSPDIINYKRWITAPTSKVDLSKAEYFIEVKTGKTFDPFVDNDEKGSDRDPQYPFEAIADSRMITRGQILTYCTAIARSQFRTHVFGVIIVGTRARLFRWNPSAMVVTSLFDYTDKTRNNILGQFIWCYDNASLRTRGHDTSVRSIPEEKAITRFGEDEVEEVRKRNSLHSHFCIMNISDRDQQVDENEEIHCFQHPHLISYPPPYQRTSPFGRMTRTLHALDEETKEFVFVKDYWQVRADGMMKESDVYAILEKHNVPNIAPFGNGNDVLCEVYSQRLKRPVLKPVNSRHERSSFGDKIQEHKELERWRLFRMSLRVIGDGLATFTSSKELVTAIADAMEAHDTAYFDARILHRDISVGNILIHNGKGLLIDWDLCLPMDGKVQGPRRHQRTGTWQFMSAAILDDPTKIQDISDDRESAFHVLTWTALCYGQHDRTRPGKLRRYIRQYDESYSAGEYVQGGQVKRAALIPSLLSEEVFFNPALNALIAELTDHLSARYFAIKPRAQSFLESLKKKIADLEQLPERTESEQETLETHRESRATNPAYPLLTSREFLNTRGWLVETMRGHLDSHDWPLGDKALPDGLHETCNSKKRGRDEDAVVVTDGWPKHKVERREEYLDVSSSRVPYRSDSSGLMPVMEVDDED</sequence>
<evidence type="ECO:0000259" key="2">
    <source>
        <dbReference type="PROSITE" id="PS50011"/>
    </source>
</evidence>
<organism evidence="3 4">
    <name type="scientific">Hebeloma cylindrosporum</name>
    <dbReference type="NCBI Taxonomy" id="76867"/>
    <lineage>
        <taxon>Eukaryota</taxon>
        <taxon>Fungi</taxon>
        <taxon>Dikarya</taxon>
        <taxon>Basidiomycota</taxon>
        <taxon>Agaricomycotina</taxon>
        <taxon>Agaricomycetes</taxon>
        <taxon>Agaricomycetidae</taxon>
        <taxon>Agaricales</taxon>
        <taxon>Agaricineae</taxon>
        <taxon>Hymenogastraceae</taxon>
        <taxon>Hebeloma</taxon>
    </lineage>
</organism>
<evidence type="ECO:0000313" key="4">
    <source>
        <dbReference type="Proteomes" id="UP000053424"/>
    </source>
</evidence>
<protein>
    <recommendedName>
        <fullName evidence="2">Protein kinase domain-containing protein</fullName>
    </recommendedName>
</protein>
<accession>A0A0C2XSS5</accession>